<dbReference type="AlphaFoldDB" id="A0A1R4EEJ7"/>
<keyword evidence="6 10" id="KW-1133">Transmembrane helix</keyword>
<gene>
    <name evidence="11" type="ORF">A1019T_00786</name>
</gene>
<dbReference type="PANTHER" id="PTHR30574:SF1">
    <property type="entry name" value="SULPHUR TRANSPORT DOMAIN-CONTAINING PROTEIN"/>
    <property type="match status" value="1"/>
</dbReference>
<dbReference type="InterPro" id="IPR007272">
    <property type="entry name" value="Sulf_transp_TsuA/YedE"/>
</dbReference>
<evidence type="ECO:0000256" key="6">
    <source>
        <dbReference type="ARBA" id="ARBA00022989"/>
    </source>
</evidence>
<sequence>MTMTNAQSITNGPSSGDLNPKSSSSLALAPPQKGLIAGAAIVSLVLFVYLLVTQPVAQPMLLIIGLLLGYTLFHARFGFTSAFRRFASVGNGQALRAHMLMLAVAVTLFAPILAFGISFFGGPVAGYVAPLGVSLVVGSFMFGIGMQLGGGCASGTLYAVGGGRSVMFITLIFFIIGATIGAYHLPFWTEEMPSMGSYSLATSTGLGYGGAWALSLVLFGLIAWASLVVEKKKNAPKMAPLPTETGWKRIFRGAWPLFAAAIVLAVLNAITLMTRGQPWGITSAFALWGSKVASGLGVDVASWGYWQGDNAAALQASIFADSTTVLNLGIILGAFIASAAGGLFKFTKITPGNFAASVIGGLLMGYGARLAFGCNIGAYFGGIASFSLHGYIWGVLALAGTFLALYLRPLFGLSVPKPTDTFC</sequence>
<keyword evidence="12" id="KW-1185">Reference proteome</keyword>
<dbReference type="RefSeq" id="WP_244152368.1">
    <property type="nucleotide sequence ID" value="NZ_FUGD01000062.1"/>
</dbReference>
<evidence type="ECO:0000256" key="1">
    <source>
        <dbReference type="ARBA" id="ARBA00004429"/>
    </source>
</evidence>
<evidence type="ECO:0000313" key="12">
    <source>
        <dbReference type="Proteomes" id="UP000188169"/>
    </source>
</evidence>
<reference evidence="12" key="1">
    <citation type="submission" date="2017-02" db="EMBL/GenBank/DDBJ databases">
        <authorList>
            <person name="Mornico D."/>
        </authorList>
    </citation>
    <scope>NUCLEOTIDE SEQUENCE [LARGE SCALE GENOMIC DNA]</scope>
</reference>
<evidence type="ECO:0000256" key="10">
    <source>
        <dbReference type="SAM" id="Phobius"/>
    </source>
</evidence>
<dbReference type="PANTHER" id="PTHR30574">
    <property type="entry name" value="INNER MEMBRANE PROTEIN YEDE"/>
    <property type="match status" value="1"/>
</dbReference>
<keyword evidence="4" id="KW-0997">Cell inner membrane</keyword>
<feature type="transmembrane region" description="Helical" evidence="10">
    <location>
        <begin position="34"/>
        <end position="52"/>
    </location>
</feature>
<dbReference type="GO" id="GO:0005886">
    <property type="term" value="C:plasma membrane"/>
    <property type="evidence" value="ECO:0007669"/>
    <property type="project" value="UniProtKB-SubCell"/>
</dbReference>
<evidence type="ECO:0000256" key="9">
    <source>
        <dbReference type="SAM" id="MobiDB-lite"/>
    </source>
</evidence>
<dbReference type="EMBL" id="FUGD01000062">
    <property type="protein sequence ID" value="SJM36819.1"/>
    <property type="molecule type" value="Genomic_DNA"/>
</dbReference>
<feature type="transmembrane region" description="Helical" evidence="10">
    <location>
        <begin position="250"/>
        <end position="270"/>
    </location>
</feature>
<organism evidence="11 12">
    <name type="scientific">Psychrobacter pasteurii</name>
    <dbReference type="NCBI Taxonomy" id="1945520"/>
    <lineage>
        <taxon>Bacteria</taxon>
        <taxon>Pseudomonadati</taxon>
        <taxon>Pseudomonadota</taxon>
        <taxon>Gammaproteobacteria</taxon>
        <taxon>Moraxellales</taxon>
        <taxon>Moraxellaceae</taxon>
        <taxon>Psychrobacter</taxon>
    </lineage>
</organism>
<comment type="subcellular location">
    <subcellularLocation>
        <location evidence="1">Cell inner membrane</location>
        <topology evidence="1">Multi-pass membrane protein</topology>
    </subcellularLocation>
</comment>
<feature type="transmembrane region" description="Helical" evidence="10">
    <location>
        <begin position="356"/>
        <end position="380"/>
    </location>
</feature>
<dbReference type="Pfam" id="PF04143">
    <property type="entry name" value="Sulf_transp"/>
    <property type="match status" value="1"/>
</dbReference>
<keyword evidence="5 10" id="KW-0812">Transmembrane</keyword>
<name>A0A1R4EEJ7_9GAMM</name>
<protein>
    <submittedName>
        <fullName evidence="11">Putative inner membrane protein</fullName>
    </submittedName>
</protein>
<evidence type="ECO:0000313" key="11">
    <source>
        <dbReference type="EMBL" id="SJM36819.1"/>
    </source>
</evidence>
<evidence type="ECO:0000256" key="8">
    <source>
        <dbReference type="ARBA" id="ARBA00035655"/>
    </source>
</evidence>
<keyword evidence="2" id="KW-0813">Transport</keyword>
<evidence type="ECO:0000256" key="4">
    <source>
        <dbReference type="ARBA" id="ARBA00022519"/>
    </source>
</evidence>
<evidence type="ECO:0000256" key="2">
    <source>
        <dbReference type="ARBA" id="ARBA00022448"/>
    </source>
</evidence>
<evidence type="ECO:0000256" key="7">
    <source>
        <dbReference type="ARBA" id="ARBA00023136"/>
    </source>
</evidence>
<feature type="region of interest" description="Disordered" evidence="9">
    <location>
        <begin position="1"/>
        <end position="25"/>
    </location>
</feature>
<proteinExistence type="inferred from homology"/>
<feature type="transmembrane region" description="Helical" evidence="10">
    <location>
        <begin position="100"/>
        <end position="121"/>
    </location>
</feature>
<feature type="transmembrane region" description="Helical" evidence="10">
    <location>
        <begin position="205"/>
        <end position="229"/>
    </location>
</feature>
<feature type="transmembrane region" description="Helical" evidence="10">
    <location>
        <begin position="58"/>
        <end position="79"/>
    </location>
</feature>
<accession>A0A1R4EEJ7</accession>
<feature type="transmembrane region" description="Helical" evidence="10">
    <location>
        <begin position="166"/>
        <end position="185"/>
    </location>
</feature>
<evidence type="ECO:0000256" key="5">
    <source>
        <dbReference type="ARBA" id="ARBA00022692"/>
    </source>
</evidence>
<comment type="similarity">
    <text evidence="8">Belongs to the TsuA/YedE (TC 9.B.102) family.</text>
</comment>
<keyword evidence="3" id="KW-1003">Cell membrane</keyword>
<feature type="compositionally biased region" description="Polar residues" evidence="9">
    <location>
        <begin position="1"/>
        <end position="21"/>
    </location>
</feature>
<dbReference type="Proteomes" id="UP000188169">
    <property type="component" value="Unassembled WGS sequence"/>
</dbReference>
<dbReference type="STRING" id="1945520.A1019T_00786"/>
<keyword evidence="7 10" id="KW-0472">Membrane</keyword>
<evidence type="ECO:0000256" key="3">
    <source>
        <dbReference type="ARBA" id="ARBA00022475"/>
    </source>
</evidence>
<feature type="transmembrane region" description="Helical" evidence="10">
    <location>
        <begin position="325"/>
        <end position="344"/>
    </location>
</feature>
<feature type="transmembrane region" description="Helical" evidence="10">
    <location>
        <begin position="386"/>
        <end position="407"/>
    </location>
</feature>